<dbReference type="InterPro" id="IPR017907">
    <property type="entry name" value="Znf_RING_CS"/>
</dbReference>
<dbReference type="InterPro" id="IPR000315">
    <property type="entry name" value="Znf_B-box"/>
</dbReference>
<dbReference type="SMART" id="SM00336">
    <property type="entry name" value="BBOX"/>
    <property type="match status" value="1"/>
</dbReference>
<dbReference type="CDD" id="cd19769">
    <property type="entry name" value="Bbox2_TRIM16-like"/>
    <property type="match status" value="1"/>
</dbReference>
<keyword evidence="7" id="KW-0472">Membrane</keyword>
<dbReference type="PROSITE" id="PS50188">
    <property type="entry name" value="B302_SPRY"/>
    <property type="match status" value="1"/>
</dbReference>
<evidence type="ECO:0000313" key="12">
    <source>
        <dbReference type="Proteomes" id="UP000694620"/>
    </source>
</evidence>
<dbReference type="Pfam" id="PF00622">
    <property type="entry name" value="SPRY"/>
    <property type="match status" value="1"/>
</dbReference>
<dbReference type="PANTHER" id="PTHR25465">
    <property type="entry name" value="B-BOX DOMAIN CONTAINING"/>
    <property type="match status" value="1"/>
</dbReference>
<evidence type="ECO:0000259" key="10">
    <source>
        <dbReference type="PROSITE" id="PS50188"/>
    </source>
</evidence>
<evidence type="ECO:0000256" key="6">
    <source>
        <dbReference type="PROSITE-ProRule" id="PRU00024"/>
    </source>
</evidence>
<keyword evidence="5" id="KW-0391">Immunity</keyword>
<evidence type="ECO:0000256" key="2">
    <source>
        <dbReference type="ARBA" id="ARBA00022723"/>
    </source>
</evidence>
<dbReference type="InterPro" id="IPR006574">
    <property type="entry name" value="PRY"/>
</dbReference>
<dbReference type="GO" id="GO:0045087">
    <property type="term" value="P:innate immune response"/>
    <property type="evidence" value="ECO:0007669"/>
    <property type="project" value="UniProtKB-KW"/>
</dbReference>
<dbReference type="InterPro" id="IPR043136">
    <property type="entry name" value="B30.2/SPRY_sf"/>
</dbReference>
<accession>A0A8C4XDP4</accession>
<dbReference type="CDD" id="cd16040">
    <property type="entry name" value="SPRY_PRY_SNTX"/>
    <property type="match status" value="1"/>
</dbReference>
<proteinExistence type="predicted"/>
<dbReference type="PROSITE" id="PS50089">
    <property type="entry name" value="ZF_RING_2"/>
    <property type="match status" value="1"/>
</dbReference>
<dbReference type="PANTHER" id="PTHR25465:SF14">
    <property type="entry name" value="E3 UBIQUITIN-PROTEIN LIGASE TRIM65"/>
    <property type="match status" value="1"/>
</dbReference>
<evidence type="ECO:0000256" key="7">
    <source>
        <dbReference type="SAM" id="Phobius"/>
    </source>
</evidence>
<dbReference type="Gene3D" id="3.30.40.10">
    <property type="entry name" value="Zinc/RING finger domain, C3HC4 (zinc finger)"/>
    <property type="match status" value="1"/>
</dbReference>
<dbReference type="Gene3D" id="3.30.160.60">
    <property type="entry name" value="Classic Zinc Finger"/>
    <property type="match status" value="1"/>
</dbReference>
<evidence type="ECO:0000259" key="9">
    <source>
        <dbReference type="PROSITE" id="PS50119"/>
    </source>
</evidence>
<dbReference type="Gene3D" id="4.10.830.40">
    <property type="match status" value="1"/>
</dbReference>
<keyword evidence="4" id="KW-0862">Zinc</keyword>
<dbReference type="InterPro" id="IPR003877">
    <property type="entry name" value="SPRY_dom"/>
</dbReference>
<organism evidence="11 12">
    <name type="scientific">Erpetoichthys calabaricus</name>
    <name type="common">Rope fish</name>
    <name type="synonym">Calamoichthys calabaricus</name>
    <dbReference type="NCBI Taxonomy" id="27687"/>
    <lineage>
        <taxon>Eukaryota</taxon>
        <taxon>Metazoa</taxon>
        <taxon>Chordata</taxon>
        <taxon>Craniata</taxon>
        <taxon>Vertebrata</taxon>
        <taxon>Euteleostomi</taxon>
        <taxon>Actinopterygii</taxon>
        <taxon>Polypteriformes</taxon>
        <taxon>Polypteridae</taxon>
        <taxon>Erpetoichthys</taxon>
    </lineage>
</organism>
<dbReference type="GeneTree" id="ENSGT01150000286950"/>
<keyword evidence="3 6" id="KW-0863">Zinc-finger</keyword>
<evidence type="ECO:0000259" key="8">
    <source>
        <dbReference type="PROSITE" id="PS50089"/>
    </source>
</evidence>
<dbReference type="InterPro" id="IPR013320">
    <property type="entry name" value="ConA-like_dom_sf"/>
</dbReference>
<feature type="domain" description="B box-type" evidence="9">
    <location>
        <begin position="139"/>
        <end position="179"/>
    </location>
</feature>
<protein>
    <submittedName>
        <fullName evidence="11">Uncharacterized protein</fullName>
    </submittedName>
</protein>
<dbReference type="Pfam" id="PF15227">
    <property type="entry name" value="zf-C3HC4_4"/>
    <property type="match status" value="1"/>
</dbReference>
<dbReference type="SUPFAM" id="SSF57845">
    <property type="entry name" value="B-box zinc-binding domain"/>
    <property type="match status" value="1"/>
</dbReference>
<dbReference type="InterPro" id="IPR013083">
    <property type="entry name" value="Znf_RING/FYVE/PHD"/>
</dbReference>
<dbReference type="GO" id="GO:0008270">
    <property type="term" value="F:zinc ion binding"/>
    <property type="evidence" value="ECO:0007669"/>
    <property type="project" value="UniProtKB-KW"/>
</dbReference>
<dbReference type="AlphaFoldDB" id="A0A8C4XDP4"/>
<dbReference type="SMART" id="SM00449">
    <property type="entry name" value="SPRY"/>
    <property type="match status" value="1"/>
</dbReference>
<dbReference type="InterPro" id="IPR051051">
    <property type="entry name" value="E3_ubiq-ligase_TRIM/RNF"/>
</dbReference>
<dbReference type="PROSITE" id="PS50119">
    <property type="entry name" value="ZF_BBOX"/>
    <property type="match status" value="1"/>
</dbReference>
<dbReference type="Pfam" id="PF00643">
    <property type="entry name" value="zf-B_box"/>
    <property type="match status" value="1"/>
</dbReference>
<dbReference type="SUPFAM" id="SSF49899">
    <property type="entry name" value="Concanavalin A-like lectins/glucanases"/>
    <property type="match status" value="1"/>
</dbReference>
<evidence type="ECO:0000256" key="3">
    <source>
        <dbReference type="ARBA" id="ARBA00022771"/>
    </source>
</evidence>
<evidence type="ECO:0000256" key="1">
    <source>
        <dbReference type="ARBA" id="ARBA00022588"/>
    </source>
</evidence>
<feature type="domain" description="RING-type" evidence="8">
    <location>
        <begin position="11"/>
        <end position="48"/>
    </location>
</feature>
<dbReference type="Gene3D" id="2.60.120.920">
    <property type="match status" value="1"/>
</dbReference>
<keyword evidence="1" id="KW-0399">Innate immunity</keyword>
<dbReference type="InterPro" id="IPR001841">
    <property type="entry name" value="Znf_RING"/>
</dbReference>
<dbReference type="PRINTS" id="PR01407">
    <property type="entry name" value="BUTYPHLNCDUF"/>
</dbReference>
<dbReference type="PROSITE" id="PS00518">
    <property type="entry name" value="ZF_RING_1"/>
    <property type="match status" value="1"/>
</dbReference>
<evidence type="ECO:0000313" key="11">
    <source>
        <dbReference type="Ensembl" id="ENSECRP00000024353.1"/>
    </source>
</evidence>
<keyword evidence="2" id="KW-0479">Metal-binding</keyword>
<keyword evidence="12" id="KW-1185">Reference proteome</keyword>
<feature type="transmembrane region" description="Helical" evidence="7">
    <location>
        <begin position="478"/>
        <end position="498"/>
    </location>
</feature>
<feature type="domain" description="B30.2/SPRY" evidence="10">
    <location>
        <begin position="300"/>
        <end position="496"/>
    </location>
</feature>
<dbReference type="SMART" id="SM00589">
    <property type="entry name" value="PRY"/>
    <property type="match status" value="1"/>
</dbReference>
<dbReference type="SMART" id="SM00184">
    <property type="entry name" value="RING"/>
    <property type="match status" value="1"/>
</dbReference>
<evidence type="ECO:0000256" key="5">
    <source>
        <dbReference type="ARBA" id="ARBA00022859"/>
    </source>
</evidence>
<dbReference type="InterPro" id="IPR001870">
    <property type="entry name" value="B30.2/SPRY"/>
</dbReference>
<dbReference type="Ensembl" id="ENSECRT00000024888.1">
    <property type="protein sequence ID" value="ENSECRP00000024353.1"/>
    <property type="gene ID" value="ENSECRG00000016134.1"/>
</dbReference>
<name>A0A8C4XDP4_ERPCA</name>
<evidence type="ECO:0000256" key="4">
    <source>
        <dbReference type="ARBA" id="ARBA00022833"/>
    </source>
</evidence>
<dbReference type="Pfam" id="PF13765">
    <property type="entry name" value="PRY"/>
    <property type="match status" value="1"/>
</dbReference>
<keyword evidence="7" id="KW-1133">Transmembrane helix</keyword>
<dbReference type="Proteomes" id="UP000694620">
    <property type="component" value="Unassembled WGS sequence"/>
</dbReference>
<keyword evidence="7" id="KW-0812">Transmembrane</keyword>
<dbReference type="InterPro" id="IPR003879">
    <property type="entry name" value="Butyrophylin_SPRY"/>
</dbReference>
<reference evidence="11" key="1">
    <citation type="submission" date="2025-08" db="UniProtKB">
        <authorList>
            <consortium name="Ensembl"/>
        </authorList>
    </citation>
    <scope>IDENTIFICATION</scope>
</reference>
<dbReference type="GO" id="GO:0005737">
    <property type="term" value="C:cytoplasm"/>
    <property type="evidence" value="ECO:0007669"/>
    <property type="project" value="UniProtKB-ARBA"/>
</dbReference>
<reference evidence="11" key="2">
    <citation type="submission" date="2025-09" db="UniProtKB">
        <authorList>
            <consortium name="Ensembl"/>
        </authorList>
    </citation>
    <scope>IDENTIFICATION</scope>
</reference>
<dbReference type="SUPFAM" id="SSF57850">
    <property type="entry name" value="RING/U-box"/>
    <property type="match status" value="1"/>
</dbReference>
<sequence>NSCSGPTYKHVCLSPLTDPITIPCGHSFCLQCLADYWDQRQECRCPQCASTFATRPELHINTVLNEVVKKIQKPILSPLTSPNYTDSEYVECDACTGRKSRASKSCLTCMISYCHAHLQPHFEIVAWKDHKLTDPDVNLKEKICAKHHQSLNMFCKTDDMCICMVCVVNEHNGHTMVELEPETEEKQVKGGLSPTSYCLPHYLVAQSKCLSFFPSIHPLANQLYPNYRVTGVCWSQSRPTQGTRQETNCGQGGQFRIANAPNLHVFGLWEETRVPGGNLSFFVLVSAAPDWFLLIVCAVPRPPVPLHTHRFFCLLADFCPLTLDINTTNKHLHLSEGNKKVTRKETEIKYPDHPDRFEWCPQVLCREALTGTRCYWEVECSGCCMRIGVTYEGLGRNECYWQCGLGENEESWCLICSNNSYHSVQHNDVQTEVDTPYSPRLGVYLDWPAGSLSFYSVSHTMTLLHRLNTSFTKPLYPGFWLGMDASITICPLMMHYILDRKALYDR</sequence>